<evidence type="ECO:0000256" key="1">
    <source>
        <dbReference type="SAM" id="MobiDB-lite"/>
    </source>
</evidence>
<dbReference type="Proteomes" id="UP000000724">
    <property type="component" value="Contig Pc00c12"/>
</dbReference>
<accession>B6GYT3</accession>
<dbReference type="HOGENOM" id="CLU_2097622_0_0_1"/>
<dbReference type="OrthoDB" id="10374101at2759"/>
<evidence type="ECO:0000313" key="3">
    <source>
        <dbReference type="Proteomes" id="UP000000724"/>
    </source>
</evidence>
<protein>
    <submittedName>
        <fullName evidence="2">Uncharacterized protein</fullName>
    </submittedName>
</protein>
<gene>
    <name evidence="2" type="ORF">Pc12g01470</name>
    <name evidence="2" type="ORF">PCH_Pc12g01470</name>
</gene>
<dbReference type="KEGG" id="pcs:N7525_002296"/>
<reference evidence="2 3" key="1">
    <citation type="journal article" date="2008" name="Nat. Biotechnol.">
        <title>Genome sequencing and analysis of the filamentous fungus Penicillium chrysogenum.</title>
        <authorList>
            <person name="van den Berg M.A."/>
            <person name="Albang R."/>
            <person name="Albermann K."/>
            <person name="Badger J.H."/>
            <person name="Daran J.-M."/>
            <person name="Driessen A.J.M."/>
            <person name="Garcia-Estrada C."/>
            <person name="Fedorova N.D."/>
            <person name="Harris D.M."/>
            <person name="Heijne W.H.M."/>
            <person name="Joardar V.S."/>
            <person name="Kiel J.A.K.W."/>
            <person name="Kovalchuk A."/>
            <person name="Martin J.F."/>
            <person name="Nierman W.C."/>
            <person name="Nijland J.G."/>
            <person name="Pronk J.T."/>
            <person name="Roubos J.A."/>
            <person name="van der Klei I.J."/>
            <person name="van Peij N.N.M.E."/>
            <person name="Veenhuis M."/>
            <person name="von Doehren H."/>
            <person name="Wagner C."/>
            <person name="Wortman J.R."/>
            <person name="Bovenberg R.A.L."/>
        </authorList>
    </citation>
    <scope>NUCLEOTIDE SEQUENCE [LARGE SCALE GENOMIC DNA]</scope>
    <source>
        <strain evidence="3">ATCC 28089 / DSM 1075 / NRRL 1951 / Wisconsin 54-1255</strain>
    </source>
</reference>
<keyword evidence="3" id="KW-1185">Reference proteome</keyword>
<dbReference type="AlphaFoldDB" id="B6GYT3"/>
<dbReference type="OMA" id="GQINKIC"/>
<dbReference type="GeneID" id="8309326"/>
<sequence length="116" mass="12956">MSSSNVPQDIKTPRTPGNSTIAPTGRSAYKRFGHIYEMPQGSFTLADSPLGQINKICGPSHLKDAELLQAIDKRIASIDKALREEDGNRLRRFETTERPTWLPTWLFPACHHLSPA</sequence>
<evidence type="ECO:0000313" key="2">
    <source>
        <dbReference type="EMBL" id="CAP79774.1"/>
    </source>
</evidence>
<proteinExistence type="predicted"/>
<organism evidence="2 3">
    <name type="scientific">Penicillium rubens (strain ATCC 28089 / DSM 1075 / NRRL 1951 / Wisconsin 54-1255)</name>
    <name type="common">Penicillium chrysogenum</name>
    <dbReference type="NCBI Taxonomy" id="500485"/>
    <lineage>
        <taxon>Eukaryota</taxon>
        <taxon>Fungi</taxon>
        <taxon>Dikarya</taxon>
        <taxon>Ascomycota</taxon>
        <taxon>Pezizomycotina</taxon>
        <taxon>Eurotiomycetes</taxon>
        <taxon>Eurotiomycetidae</taxon>
        <taxon>Eurotiales</taxon>
        <taxon>Aspergillaceae</taxon>
        <taxon>Penicillium</taxon>
        <taxon>Penicillium chrysogenum species complex</taxon>
    </lineage>
</organism>
<dbReference type="VEuPathDB" id="FungiDB:PCH_Pc12g01470"/>
<name>B6GYT3_PENRW</name>
<dbReference type="EMBL" id="AM920427">
    <property type="protein sequence ID" value="CAP79774.1"/>
    <property type="molecule type" value="Genomic_DNA"/>
</dbReference>
<feature type="region of interest" description="Disordered" evidence="1">
    <location>
        <begin position="1"/>
        <end position="25"/>
    </location>
</feature>